<dbReference type="InterPro" id="IPR013024">
    <property type="entry name" value="GGCT-like"/>
</dbReference>
<evidence type="ECO:0000313" key="7">
    <source>
        <dbReference type="EMBL" id="CAF2880718.1"/>
    </source>
</evidence>
<dbReference type="EC" id="4.3.2.7" evidence="2"/>
<accession>A0A7R8CNX8</accession>
<dbReference type="GO" id="GO:0006751">
    <property type="term" value="P:glutathione catabolic process"/>
    <property type="evidence" value="ECO:0007669"/>
    <property type="project" value="InterPro"/>
</dbReference>
<dbReference type="CDD" id="cd06661">
    <property type="entry name" value="GGCT_like"/>
    <property type="match status" value="1"/>
</dbReference>
<evidence type="ECO:0000256" key="5">
    <source>
        <dbReference type="ARBA" id="ARBA00045227"/>
    </source>
</evidence>
<evidence type="ECO:0000256" key="2">
    <source>
        <dbReference type="ARBA" id="ARBA00012344"/>
    </source>
</evidence>
<comment type="catalytic activity">
    <reaction evidence="6">
        <text>glutathione = L-cysteinylglycine + 5-oxo-L-proline</text>
        <dbReference type="Rhea" id="RHEA:47724"/>
        <dbReference type="ChEBI" id="CHEBI:57925"/>
        <dbReference type="ChEBI" id="CHEBI:58402"/>
        <dbReference type="ChEBI" id="CHEBI:61694"/>
        <dbReference type="EC" id="4.3.2.7"/>
    </reaction>
</comment>
<dbReference type="EMBL" id="HG994582">
    <property type="protein sequence ID" value="CAF2880718.1"/>
    <property type="molecule type" value="Genomic_DNA"/>
</dbReference>
<dbReference type="GO" id="GO:0061928">
    <property type="term" value="F:glutathione specific gamma-glutamylcyclotransferase activity"/>
    <property type="evidence" value="ECO:0007669"/>
    <property type="project" value="UniProtKB-EC"/>
</dbReference>
<evidence type="ECO:0000256" key="1">
    <source>
        <dbReference type="ARBA" id="ARBA00009662"/>
    </source>
</evidence>
<gene>
    <name evidence="7" type="ORF">LSAA_7931</name>
</gene>
<comment type="similarity">
    <text evidence="1">Belongs to the gamma-glutamylcyclotransferase family. ChaC subfamily.</text>
</comment>
<keyword evidence="3 7" id="KW-0456">Lyase</keyword>
<dbReference type="SUPFAM" id="SSF110857">
    <property type="entry name" value="Gamma-glutamyl cyclotransferase-like"/>
    <property type="match status" value="1"/>
</dbReference>
<dbReference type="Proteomes" id="UP000675881">
    <property type="component" value="Chromosome 3"/>
</dbReference>
<evidence type="ECO:0000256" key="6">
    <source>
        <dbReference type="ARBA" id="ARBA00048073"/>
    </source>
</evidence>
<reference evidence="7" key="1">
    <citation type="submission" date="2021-02" db="EMBL/GenBank/DDBJ databases">
        <authorList>
            <person name="Bekaert M."/>
        </authorList>
    </citation>
    <scope>NUCLEOTIDE SEQUENCE</scope>
    <source>
        <strain evidence="7">IoA-00</strain>
    </source>
</reference>
<name>A0A7R8CNX8_LEPSM</name>
<sequence length="188" mass="21397">MVWLFGYGSLIWKTNFNYVKMVKGYVKGYKRRFWWWSLDHRGVPGAPGRVVNLIPSENEDEEVWGVAYEIPDDDWIKTVGPALDHREKGGYSRRESPFYYVSEDNGSPIKSLDVIFYIGSLSDDQYAGPDSLEVMAKTIYSSVGPSGPNKEYLFNLSESLKTICGVEDPHVTELEKAVQEIVQKELSV</sequence>
<dbReference type="OrthoDB" id="1933483at2759"/>
<keyword evidence="8" id="KW-1185">Reference proteome</keyword>
<dbReference type="GO" id="GO:0005737">
    <property type="term" value="C:cytoplasm"/>
    <property type="evidence" value="ECO:0007669"/>
    <property type="project" value="TreeGrafter"/>
</dbReference>
<proteinExistence type="inferred from homology"/>
<dbReference type="InterPro" id="IPR036568">
    <property type="entry name" value="GGCT-like_sf"/>
</dbReference>
<dbReference type="Gene3D" id="3.10.490.10">
    <property type="entry name" value="Gamma-glutamyl cyclotransferase-like"/>
    <property type="match status" value="1"/>
</dbReference>
<comment type="function">
    <text evidence="5">Catalyzes the cleavage of glutathione into 5-oxo-L-proline and a Cys-Gly dipeptide. Acts specifically on glutathione, but not on other gamma-glutamyl peptides.</text>
</comment>
<evidence type="ECO:0000256" key="4">
    <source>
        <dbReference type="ARBA" id="ARBA00043195"/>
    </source>
</evidence>
<dbReference type="InterPro" id="IPR006840">
    <property type="entry name" value="ChaC"/>
</dbReference>
<dbReference type="PANTHER" id="PTHR12192">
    <property type="entry name" value="CATION TRANSPORT PROTEIN CHAC-RELATED"/>
    <property type="match status" value="1"/>
</dbReference>
<protein>
    <recommendedName>
        <fullName evidence="2">glutathione-specific gamma-glutamylcyclotransferase</fullName>
        <ecNumber evidence="2">4.3.2.7</ecNumber>
    </recommendedName>
    <alternativeName>
        <fullName evidence="4">Cation transport regulator-like protein 2</fullName>
    </alternativeName>
</protein>
<dbReference type="Pfam" id="PF04752">
    <property type="entry name" value="ChaC"/>
    <property type="match status" value="1"/>
</dbReference>
<organism evidence="7 8">
    <name type="scientific">Lepeophtheirus salmonis</name>
    <name type="common">Salmon louse</name>
    <name type="synonym">Caligus salmonis</name>
    <dbReference type="NCBI Taxonomy" id="72036"/>
    <lineage>
        <taxon>Eukaryota</taxon>
        <taxon>Metazoa</taxon>
        <taxon>Ecdysozoa</taxon>
        <taxon>Arthropoda</taxon>
        <taxon>Crustacea</taxon>
        <taxon>Multicrustacea</taxon>
        <taxon>Hexanauplia</taxon>
        <taxon>Copepoda</taxon>
        <taxon>Siphonostomatoida</taxon>
        <taxon>Caligidae</taxon>
        <taxon>Lepeophtheirus</taxon>
    </lineage>
</organism>
<dbReference type="PANTHER" id="PTHR12192:SF2">
    <property type="entry name" value="GLUTATHIONE-SPECIFIC GAMMA-GLUTAMYLCYCLOTRANSFERASE 2"/>
    <property type="match status" value="1"/>
</dbReference>
<dbReference type="AlphaFoldDB" id="A0A7R8CNX8"/>
<evidence type="ECO:0000313" key="8">
    <source>
        <dbReference type="Proteomes" id="UP000675881"/>
    </source>
</evidence>
<evidence type="ECO:0000256" key="3">
    <source>
        <dbReference type="ARBA" id="ARBA00023239"/>
    </source>
</evidence>